<sequence>MSEEPSVLEEGDIHDILRNDRRRAVIEFLLEHNERATIRELSEHIAALESGEDPPPRNIRQSVYVSLHQTHLPKLEGLGVVSYDTDSKDVELRERAGHVEAYMDQTHETSDRFPLVYVAIGILGALLTIGSFVAGSVAELWIWVLPLFVIIAALGGYQLWGR</sequence>
<gene>
    <name evidence="3" type="ORF">HAPAU_18090</name>
</gene>
<evidence type="ECO:0000313" key="4">
    <source>
        <dbReference type="Proteomes" id="UP000075321"/>
    </source>
</evidence>
<feature type="transmembrane region" description="Helical" evidence="1">
    <location>
        <begin position="115"/>
        <end position="134"/>
    </location>
</feature>
<protein>
    <recommendedName>
        <fullName evidence="2">DUF7344 domain-containing protein</fullName>
    </recommendedName>
</protein>
<keyword evidence="1" id="KW-1133">Transmembrane helix</keyword>
<feature type="domain" description="DUF7344" evidence="2">
    <location>
        <begin position="14"/>
        <end position="91"/>
    </location>
</feature>
<keyword evidence="4" id="KW-1185">Reference proteome</keyword>
<evidence type="ECO:0000313" key="3">
    <source>
        <dbReference type="EMBL" id="KYH26708.1"/>
    </source>
</evidence>
<dbReference type="AlphaFoldDB" id="A0A151AGB6"/>
<dbReference type="InterPro" id="IPR055768">
    <property type="entry name" value="DUF7344"/>
</dbReference>
<feature type="transmembrane region" description="Helical" evidence="1">
    <location>
        <begin position="140"/>
        <end position="160"/>
    </location>
</feature>
<evidence type="ECO:0000256" key="1">
    <source>
        <dbReference type="SAM" id="Phobius"/>
    </source>
</evidence>
<dbReference type="Pfam" id="PF24035">
    <property type="entry name" value="DUF7344"/>
    <property type="match status" value="1"/>
</dbReference>
<proteinExistence type="predicted"/>
<dbReference type="PATRIC" id="fig|1008153.3.peg.1841"/>
<evidence type="ECO:0000259" key="2">
    <source>
        <dbReference type="Pfam" id="PF24035"/>
    </source>
</evidence>
<organism evidence="3 4">
    <name type="scientific">Halalkalicoccus paucihalophilus</name>
    <dbReference type="NCBI Taxonomy" id="1008153"/>
    <lineage>
        <taxon>Archaea</taxon>
        <taxon>Methanobacteriati</taxon>
        <taxon>Methanobacteriota</taxon>
        <taxon>Stenosarchaea group</taxon>
        <taxon>Halobacteria</taxon>
        <taxon>Halobacteriales</taxon>
        <taxon>Halococcaceae</taxon>
        <taxon>Halalkalicoccus</taxon>
    </lineage>
</organism>
<keyword evidence="1" id="KW-0472">Membrane</keyword>
<dbReference type="RefSeq" id="WP_066381629.1">
    <property type="nucleotide sequence ID" value="NZ_LTAZ01000004.1"/>
</dbReference>
<name>A0A151AGB6_9EURY</name>
<accession>A0A151AGB6</accession>
<dbReference type="Proteomes" id="UP000075321">
    <property type="component" value="Unassembled WGS sequence"/>
</dbReference>
<dbReference type="EMBL" id="LTAZ01000004">
    <property type="protein sequence ID" value="KYH26708.1"/>
    <property type="molecule type" value="Genomic_DNA"/>
</dbReference>
<dbReference type="OrthoDB" id="331021at2157"/>
<comment type="caution">
    <text evidence="3">The sequence shown here is derived from an EMBL/GenBank/DDBJ whole genome shotgun (WGS) entry which is preliminary data.</text>
</comment>
<reference evidence="3 4" key="1">
    <citation type="submission" date="2016-02" db="EMBL/GenBank/DDBJ databases">
        <title>Genome sequence of Halalkalicoccus paucihalophilus DSM 24557.</title>
        <authorList>
            <person name="Poehlein A."/>
            <person name="Daniel R."/>
        </authorList>
    </citation>
    <scope>NUCLEOTIDE SEQUENCE [LARGE SCALE GENOMIC DNA]</scope>
    <source>
        <strain evidence="3 4">DSM 24557</strain>
    </source>
</reference>
<keyword evidence="1" id="KW-0812">Transmembrane</keyword>